<dbReference type="RefSeq" id="WP_377932694.1">
    <property type="nucleotide sequence ID" value="NZ_JBHUEA010000005.1"/>
</dbReference>
<reference evidence="2" key="1">
    <citation type="journal article" date="2019" name="Int. J. Syst. Evol. Microbiol.">
        <title>The Global Catalogue of Microorganisms (GCM) 10K type strain sequencing project: providing services to taxonomists for standard genome sequencing and annotation.</title>
        <authorList>
            <consortium name="The Broad Institute Genomics Platform"/>
            <consortium name="The Broad Institute Genome Sequencing Center for Infectious Disease"/>
            <person name="Wu L."/>
            <person name="Ma J."/>
        </authorList>
    </citation>
    <scope>NUCLEOTIDE SEQUENCE [LARGE SCALE GENOMIC DNA]</scope>
    <source>
        <strain evidence="2">CGMCC 1.12471</strain>
    </source>
</reference>
<keyword evidence="2" id="KW-1185">Reference proteome</keyword>
<protein>
    <submittedName>
        <fullName evidence="1">Uncharacterized protein</fullName>
    </submittedName>
</protein>
<proteinExistence type="predicted"/>
<accession>A0ABW4LFH2</accession>
<dbReference type="EMBL" id="JBHUEA010000005">
    <property type="protein sequence ID" value="MFD1720926.1"/>
    <property type="molecule type" value="Genomic_DNA"/>
</dbReference>
<dbReference type="Proteomes" id="UP001597347">
    <property type="component" value="Unassembled WGS sequence"/>
</dbReference>
<evidence type="ECO:0000313" key="2">
    <source>
        <dbReference type="Proteomes" id="UP001597347"/>
    </source>
</evidence>
<name>A0ABW4LFH2_9MICO</name>
<organism evidence="1 2">
    <name type="scientific">Amnibacterium endophyticum</name>
    <dbReference type="NCBI Taxonomy" id="2109337"/>
    <lineage>
        <taxon>Bacteria</taxon>
        <taxon>Bacillati</taxon>
        <taxon>Actinomycetota</taxon>
        <taxon>Actinomycetes</taxon>
        <taxon>Micrococcales</taxon>
        <taxon>Microbacteriaceae</taxon>
        <taxon>Amnibacterium</taxon>
    </lineage>
</organism>
<sequence length="199" mass="20967">MTNATWALEPSLVFAGIGIFKKDPVNAAVRDFEKQLTKQVARRSASISTMPALYTAYSESSAVGAPLIDSWISAFDLQLQAQFVVSRLGSEFGRPTPSAMARFGAILNTLVTDGGPTPQPTLTLDGGIEVRWRVNDAKVVAVAESDGSAYLSGVEADGHEAFDIELASNEVLSVEVVEAARAMLSAMSGGISSRVAARS</sequence>
<gene>
    <name evidence="1" type="ORF">ACFSBI_05135</name>
</gene>
<comment type="caution">
    <text evidence="1">The sequence shown here is derived from an EMBL/GenBank/DDBJ whole genome shotgun (WGS) entry which is preliminary data.</text>
</comment>
<evidence type="ECO:0000313" key="1">
    <source>
        <dbReference type="EMBL" id="MFD1720926.1"/>
    </source>
</evidence>